<accession>A0A246J2Q6</accession>
<dbReference type="GO" id="GO:0052689">
    <property type="term" value="F:carboxylic ester hydrolase activity"/>
    <property type="evidence" value="ECO:0007669"/>
    <property type="project" value="UniProtKB-ARBA"/>
</dbReference>
<proteinExistence type="predicted"/>
<name>A0A246J2Q6_9BURK</name>
<dbReference type="InterPro" id="IPR029058">
    <property type="entry name" value="AB_hydrolase_fold"/>
</dbReference>
<dbReference type="Gene3D" id="3.40.50.1820">
    <property type="entry name" value="alpha/beta hydrolase"/>
    <property type="match status" value="1"/>
</dbReference>
<dbReference type="RefSeq" id="WP_088386544.1">
    <property type="nucleotide sequence ID" value="NZ_NIOF01000010.1"/>
</dbReference>
<keyword evidence="1" id="KW-0378">Hydrolase</keyword>
<dbReference type="EMBL" id="NIOF01000010">
    <property type="protein sequence ID" value="OWQ86876.1"/>
    <property type="molecule type" value="Genomic_DNA"/>
</dbReference>
<keyword evidence="4" id="KW-1185">Reference proteome</keyword>
<reference evidence="3 4" key="1">
    <citation type="journal article" date="2008" name="Int. J. Syst. Evol. Microbiol.">
        <title>Description of Roseateles aquatilis sp. nov. and Roseateles terrae sp. nov., in the class Betaproteobacteria, and emended description of the genus Roseateles.</title>
        <authorList>
            <person name="Gomila M."/>
            <person name="Bowien B."/>
            <person name="Falsen E."/>
            <person name="Moore E.R."/>
            <person name="Lalucat J."/>
        </authorList>
    </citation>
    <scope>NUCLEOTIDE SEQUENCE [LARGE SCALE GENOMIC DNA]</scope>
    <source>
        <strain evidence="3 4">CCUG 48205</strain>
    </source>
</reference>
<dbReference type="SUPFAM" id="SSF53474">
    <property type="entry name" value="alpha/beta-Hydrolases"/>
    <property type="match status" value="1"/>
</dbReference>
<dbReference type="OrthoDB" id="8564128at2"/>
<dbReference type="InterPro" id="IPR050261">
    <property type="entry name" value="FrsA_esterase"/>
</dbReference>
<gene>
    <name evidence="3" type="ORF">CDN99_19395</name>
</gene>
<dbReference type="Proteomes" id="UP000197468">
    <property type="component" value="Unassembled WGS sequence"/>
</dbReference>
<evidence type="ECO:0000256" key="1">
    <source>
        <dbReference type="ARBA" id="ARBA00022801"/>
    </source>
</evidence>
<evidence type="ECO:0000256" key="2">
    <source>
        <dbReference type="SAM" id="SignalP"/>
    </source>
</evidence>
<evidence type="ECO:0008006" key="5">
    <source>
        <dbReference type="Google" id="ProtNLM"/>
    </source>
</evidence>
<comment type="caution">
    <text evidence="3">The sequence shown here is derived from an EMBL/GenBank/DDBJ whole genome shotgun (WGS) entry which is preliminary data.</text>
</comment>
<feature type="chain" id="PRO_5013394980" description="Dienelactone hydrolase" evidence="2">
    <location>
        <begin position="40"/>
        <end position="417"/>
    </location>
</feature>
<evidence type="ECO:0000313" key="3">
    <source>
        <dbReference type="EMBL" id="OWQ86876.1"/>
    </source>
</evidence>
<dbReference type="AlphaFoldDB" id="A0A246J2Q6"/>
<dbReference type="PANTHER" id="PTHR22946:SF9">
    <property type="entry name" value="POLYKETIDE TRANSFERASE AF380"/>
    <property type="match status" value="1"/>
</dbReference>
<evidence type="ECO:0000313" key="4">
    <source>
        <dbReference type="Proteomes" id="UP000197468"/>
    </source>
</evidence>
<keyword evidence="2" id="KW-0732">Signal</keyword>
<protein>
    <recommendedName>
        <fullName evidence="5">Dienelactone hydrolase</fullName>
    </recommendedName>
</protein>
<sequence>MICLRRVLPSSPLPAPSVRGALLLTLASVLASAFTPAWAQSASAPAPTEELQAPPERLAADIREAVVRVPVTVEDAFGRDISGDLLVTTFRPPGPGPFPLVVISHGRASKTRAEYKRQRFESAARFFVRKGFAVAVPLRIGYGELAALGDPEASVRCDSPRYESAAKAAATQIAAVVRQLSTTADIDARRVLLVGQSVGGFATIAATAEQIDGEVAAIDFAGGHGGDPDLHPGEPCRPDELQRRFSDFGRRAAQRPQPVPTLWVFTENDRYFSPRHQRRWSEAYRAAGGLVETRQLPAFGEDGHQLFGKGNDLWQPLVDAFLKPIGFDIPGALPFPTGGDVDVEDLRALPSSRLGDGYRKFLAAKEPRAFATNGRRWGYAFGDDAQSRALALCERNAQAEEPCRLYAVNRTVVWSKP</sequence>
<feature type="signal peptide" evidence="2">
    <location>
        <begin position="1"/>
        <end position="39"/>
    </location>
</feature>
<organism evidence="3 4">
    <name type="scientific">Roseateles aquatilis</name>
    <dbReference type="NCBI Taxonomy" id="431061"/>
    <lineage>
        <taxon>Bacteria</taxon>
        <taxon>Pseudomonadati</taxon>
        <taxon>Pseudomonadota</taxon>
        <taxon>Betaproteobacteria</taxon>
        <taxon>Burkholderiales</taxon>
        <taxon>Sphaerotilaceae</taxon>
        <taxon>Roseateles</taxon>
    </lineage>
</organism>
<dbReference type="PANTHER" id="PTHR22946">
    <property type="entry name" value="DIENELACTONE HYDROLASE DOMAIN-CONTAINING PROTEIN-RELATED"/>
    <property type="match status" value="1"/>
</dbReference>